<feature type="non-terminal residue" evidence="2">
    <location>
        <position position="238"/>
    </location>
</feature>
<dbReference type="PANTHER" id="PTHR43685:SF2">
    <property type="entry name" value="GLYCOSYLTRANSFERASE 2-LIKE DOMAIN-CONTAINING PROTEIN"/>
    <property type="match status" value="1"/>
</dbReference>
<dbReference type="Pfam" id="PF00535">
    <property type="entry name" value="Glycos_transf_2"/>
    <property type="match status" value="1"/>
</dbReference>
<gene>
    <name evidence="2" type="ORF">S01H1_75458</name>
</gene>
<dbReference type="InterPro" id="IPR050834">
    <property type="entry name" value="Glycosyltransf_2"/>
</dbReference>
<organism evidence="2">
    <name type="scientific">marine sediment metagenome</name>
    <dbReference type="NCBI Taxonomy" id="412755"/>
    <lineage>
        <taxon>unclassified sequences</taxon>
        <taxon>metagenomes</taxon>
        <taxon>ecological metagenomes</taxon>
    </lineage>
</organism>
<comment type="caution">
    <text evidence="2">The sequence shown here is derived from an EMBL/GenBank/DDBJ whole genome shotgun (WGS) entry which is preliminary data.</text>
</comment>
<dbReference type="AlphaFoldDB" id="X0YRT7"/>
<dbReference type="PANTHER" id="PTHR43685">
    <property type="entry name" value="GLYCOSYLTRANSFERASE"/>
    <property type="match status" value="1"/>
</dbReference>
<dbReference type="Gene3D" id="3.90.550.10">
    <property type="entry name" value="Spore Coat Polysaccharide Biosynthesis Protein SpsA, Chain A"/>
    <property type="match status" value="1"/>
</dbReference>
<accession>X0YRT7</accession>
<dbReference type="InterPro" id="IPR029044">
    <property type="entry name" value="Nucleotide-diphossugar_trans"/>
</dbReference>
<evidence type="ECO:0000259" key="1">
    <source>
        <dbReference type="Pfam" id="PF00535"/>
    </source>
</evidence>
<dbReference type="EMBL" id="BARS01050560">
    <property type="protein sequence ID" value="GAG49527.1"/>
    <property type="molecule type" value="Genomic_DNA"/>
</dbReference>
<reference evidence="2" key="1">
    <citation type="journal article" date="2014" name="Front. Microbiol.">
        <title>High frequency of phylogenetically diverse reductive dehalogenase-homologous genes in deep subseafloor sedimentary metagenomes.</title>
        <authorList>
            <person name="Kawai M."/>
            <person name="Futagami T."/>
            <person name="Toyoda A."/>
            <person name="Takaki Y."/>
            <person name="Nishi S."/>
            <person name="Hori S."/>
            <person name="Arai W."/>
            <person name="Tsubouchi T."/>
            <person name="Morono Y."/>
            <person name="Uchiyama I."/>
            <person name="Ito T."/>
            <person name="Fujiyama A."/>
            <person name="Inagaki F."/>
            <person name="Takami H."/>
        </authorList>
    </citation>
    <scope>NUCLEOTIDE SEQUENCE</scope>
    <source>
        <strain evidence="2">Expedition CK06-06</strain>
    </source>
</reference>
<sequence>AASLADDWKGIKFIQRETNGGTGAANNTGIKKSFAKFVTIMCGDDMMESERLETMLSKIKENPDSVVYDDCRLFTGSERTTHLRMKEYNFDKLLYKNHMHCGIMYKKYAWEVMGGYPEAMKYGREDWAVNISLGVNGYCGVRIPKPMYLYRRENQNRTLSNTTPSWRKFFLGQLEKLFPRIYAGERPMGCCGGRGQPKAVVSTKGIPAVQGVDGMTLIQYVGGSVGTQSWYGVISGKQ</sequence>
<name>X0YRT7_9ZZZZ</name>
<dbReference type="SUPFAM" id="SSF53448">
    <property type="entry name" value="Nucleotide-diphospho-sugar transferases"/>
    <property type="match status" value="1"/>
</dbReference>
<proteinExistence type="predicted"/>
<evidence type="ECO:0000313" key="2">
    <source>
        <dbReference type="EMBL" id="GAG49527.1"/>
    </source>
</evidence>
<feature type="non-terminal residue" evidence="2">
    <location>
        <position position="1"/>
    </location>
</feature>
<dbReference type="InterPro" id="IPR001173">
    <property type="entry name" value="Glyco_trans_2-like"/>
</dbReference>
<protein>
    <recommendedName>
        <fullName evidence="1">Glycosyltransferase 2-like domain-containing protein</fullName>
    </recommendedName>
</protein>
<feature type="domain" description="Glycosyltransferase 2-like" evidence="1">
    <location>
        <begin position="3"/>
        <end position="92"/>
    </location>
</feature>
<dbReference type="CDD" id="cd00761">
    <property type="entry name" value="Glyco_tranf_GTA_type"/>
    <property type="match status" value="1"/>
</dbReference>